<gene>
    <name evidence="1" type="ORF">CLOSTMETH_02027</name>
</gene>
<dbReference type="STRING" id="537013.CLOSTMETH_02027"/>
<dbReference type="HOGENOM" id="CLU_2300913_0_0_9"/>
<reference evidence="1 2" key="1">
    <citation type="submission" date="2009-01" db="EMBL/GenBank/DDBJ databases">
        <authorList>
            <person name="Fulton L."/>
            <person name="Clifton S."/>
            <person name="Fulton B."/>
            <person name="Xu J."/>
            <person name="Minx P."/>
            <person name="Pepin K.H."/>
            <person name="Johnson M."/>
            <person name="Bhonagiri V."/>
            <person name="Nash W.E."/>
            <person name="Mardis E.R."/>
            <person name="Wilson R.K."/>
        </authorList>
    </citation>
    <scope>NUCLEOTIDE SEQUENCE [LARGE SCALE GENOMIC DNA]</scope>
    <source>
        <strain evidence="1 2">DSM 5476</strain>
    </source>
</reference>
<dbReference type="AlphaFoldDB" id="C0EDU8"/>
<name>C0EDU8_9FIRM</name>
<proteinExistence type="predicted"/>
<comment type="caution">
    <text evidence="1">The sequence shown here is derived from an EMBL/GenBank/DDBJ whole genome shotgun (WGS) entry which is preliminary data.</text>
</comment>
<evidence type="ECO:0000313" key="2">
    <source>
        <dbReference type="Proteomes" id="UP000003340"/>
    </source>
</evidence>
<dbReference type="Proteomes" id="UP000003340">
    <property type="component" value="Unassembled WGS sequence"/>
</dbReference>
<dbReference type="EMBL" id="ACEC01000066">
    <property type="protein sequence ID" value="EEG30296.1"/>
    <property type="molecule type" value="Genomic_DNA"/>
</dbReference>
<organism evidence="1 2">
    <name type="scientific">[Clostridium] methylpentosum DSM 5476</name>
    <dbReference type="NCBI Taxonomy" id="537013"/>
    <lineage>
        <taxon>Bacteria</taxon>
        <taxon>Bacillati</taxon>
        <taxon>Bacillota</taxon>
        <taxon>Clostridia</taxon>
        <taxon>Eubacteriales</taxon>
        <taxon>Oscillospiraceae</taxon>
        <taxon>Oscillospiraceae incertae sedis</taxon>
    </lineage>
</organism>
<accession>C0EDU8</accession>
<protein>
    <submittedName>
        <fullName evidence="1">Uncharacterized protein</fullName>
    </submittedName>
</protein>
<evidence type="ECO:0000313" key="1">
    <source>
        <dbReference type="EMBL" id="EEG30296.1"/>
    </source>
</evidence>
<reference evidence="1 2" key="2">
    <citation type="submission" date="2009-02" db="EMBL/GenBank/DDBJ databases">
        <title>Draft genome sequence of Clostridium methylpentosum (DSM 5476).</title>
        <authorList>
            <person name="Sudarsanam P."/>
            <person name="Ley R."/>
            <person name="Guruge J."/>
            <person name="Turnbaugh P.J."/>
            <person name="Mahowald M."/>
            <person name="Liep D."/>
            <person name="Gordon J."/>
        </authorList>
    </citation>
    <scope>NUCLEOTIDE SEQUENCE [LARGE SCALE GENOMIC DNA]</scope>
    <source>
        <strain evidence="1 2">DSM 5476</strain>
    </source>
</reference>
<sequence>MQESIEQVSAMISKMIDDARAEAKREEYRAETLAAVTPEEIEFIFGKQDFSQLQLANSIYRHAKCASYSGREWAIGMVFCAGKVLGIRQERARRRESVEC</sequence>
<keyword evidence="2" id="KW-1185">Reference proteome</keyword>